<feature type="transmembrane region" description="Helical" evidence="1">
    <location>
        <begin position="636"/>
        <end position="655"/>
    </location>
</feature>
<keyword evidence="1" id="KW-0812">Transmembrane</keyword>
<proteinExistence type="predicted"/>
<accession>A0A844FFM4</accession>
<feature type="transmembrane region" description="Helical" evidence="1">
    <location>
        <begin position="371"/>
        <end position="394"/>
    </location>
</feature>
<evidence type="ECO:0000256" key="1">
    <source>
        <dbReference type="SAM" id="Phobius"/>
    </source>
</evidence>
<sequence>MNRFRLLSSLIVIILIFSFFSECSIASSSQSNNKTVYLIVINRYTLQDIDNMPNLRKIIDEGSIGLMNTRGLYNYKGSESFLTINSSKKAYSTYESAETYNLNKENREIYERRISPITGDSQIANVNLNRIIELNKENSYMPHIGALGDSLHNSGLKTAMYGNGDTLEDTIRASSLIAIDSKGLIDYGNVDNILIEDKNFPYGFRTDYDKLLGEVNNIKNKASLVVIDTGDLDRLNFYSEELTDEMFEKHRINILNKIDGFIGNLKNSIDKDKSLFIITSPNSGEDRVDNSKLSPIILWGNNISKSILYSPTTKREGLVTNIDIAPSVAKFLGTSTEYMSGNTMIYKENNDNFNLISTNNSRINIISKSRFYILSTYSILSIIVILFAMLVLATNMKLKGILYNILSISLIIIGVIPLSLILTSVIKWTNYTSYIISLITILFLLVLIIYKIKGIDKVLLISSLLYGVLVLDVFLGGKLTRYSVLGHDPAIGARYFGLGNEMIGVFLGATSVFLGICINKNRNKVFSFVLLIFSAIIVGHPKLGANVGGSIAVLFFVLYFLAETFNKKISFKRILTIGLATVVFILAMAFVDIKFNSNPTHLGRTIMMTNNEGNLMIMSIAIRKLLMNIKLVGSSMWTKVLNVNLISQIVIIFILKDKLRDLFNENKYIYVGFISGIVGSIIGFLANDSGIILASIAVTLINISFISKLVEYIIEEQN</sequence>
<dbReference type="EMBL" id="VULR01000004">
    <property type="protein sequence ID" value="MSS42833.1"/>
    <property type="molecule type" value="Genomic_DNA"/>
</dbReference>
<protein>
    <submittedName>
        <fullName evidence="2">Uncharacterized protein</fullName>
    </submittedName>
</protein>
<dbReference type="Gene3D" id="3.40.720.10">
    <property type="entry name" value="Alkaline Phosphatase, subunit A"/>
    <property type="match status" value="1"/>
</dbReference>
<reference evidence="2 3" key="1">
    <citation type="submission" date="2019-08" db="EMBL/GenBank/DDBJ databases">
        <title>In-depth cultivation of the pig gut microbiome towards novel bacterial diversity and tailored functional studies.</title>
        <authorList>
            <person name="Wylensek D."/>
            <person name="Hitch T.C.A."/>
            <person name="Clavel T."/>
        </authorList>
    </citation>
    <scope>NUCLEOTIDE SEQUENCE [LARGE SCALE GENOMIC DNA]</scope>
    <source>
        <strain evidence="2 3">Med78-601-WT-4W-RMD-3</strain>
    </source>
</reference>
<feature type="transmembrane region" description="Helical" evidence="1">
    <location>
        <begin position="692"/>
        <end position="714"/>
    </location>
</feature>
<keyword evidence="1" id="KW-0472">Membrane</keyword>
<feature type="transmembrane region" description="Helical" evidence="1">
    <location>
        <begin position="667"/>
        <end position="686"/>
    </location>
</feature>
<evidence type="ECO:0000313" key="3">
    <source>
        <dbReference type="Proteomes" id="UP000462760"/>
    </source>
</evidence>
<feature type="transmembrane region" description="Helical" evidence="1">
    <location>
        <begin position="457"/>
        <end position="475"/>
    </location>
</feature>
<feature type="transmembrane region" description="Helical" evidence="1">
    <location>
        <begin position="431"/>
        <end position="450"/>
    </location>
</feature>
<gene>
    <name evidence="2" type="ORF">FYJ27_03675</name>
</gene>
<dbReference type="SUPFAM" id="SSF53649">
    <property type="entry name" value="Alkaline phosphatase-like"/>
    <property type="match status" value="1"/>
</dbReference>
<feature type="transmembrane region" description="Helical" evidence="1">
    <location>
        <begin position="547"/>
        <end position="562"/>
    </location>
</feature>
<organism evidence="2 3">
    <name type="scientific">Anaerosalibacter bizertensis</name>
    <dbReference type="NCBI Taxonomy" id="932217"/>
    <lineage>
        <taxon>Bacteria</taxon>
        <taxon>Bacillati</taxon>
        <taxon>Bacillota</taxon>
        <taxon>Tissierellia</taxon>
        <taxon>Tissierellales</taxon>
        <taxon>Sporanaerobacteraceae</taxon>
        <taxon>Anaerosalibacter</taxon>
    </lineage>
</organism>
<evidence type="ECO:0000313" key="2">
    <source>
        <dbReference type="EMBL" id="MSS42833.1"/>
    </source>
</evidence>
<name>A0A844FFM4_9FIRM</name>
<keyword evidence="1" id="KW-1133">Transmembrane helix</keyword>
<comment type="caution">
    <text evidence="2">The sequence shown here is derived from an EMBL/GenBank/DDBJ whole genome shotgun (WGS) entry which is preliminary data.</text>
</comment>
<dbReference type="Proteomes" id="UP000462760">
    <property type="component" value="Unassembled WGS sequence"/>
</dbReference>
<dbReference type="AlphaFoldDB" id="A0A844FFM4"/>
<dbReference type="OrthoDB" id="3199331at2"/>
<feature type="transmembrane region" description="Helical" evidence="1">
    <location>
        <begin position="574"/>
        <end position="591"/>
    </location>
</feature>
<feature type="transmembrane region" description="Helical" evidence="1">
    <location>
        <begin position="401"/>
        <end position="425"/>
    </location>
</feature>
<feature type="transmembrane region" description="Helical" evidence="1">
    <location>
        <begin position="525"/>
        <end position="541"/>
    </location>
</feature>
<dbReference type="InterPro" id="IPR017850">
    <property type="entry name" value="Alkaline_phosphatase_core_sf"/>
</dbReference>
<feature type="transmembrane region" description="Helical" evidence="1">
    <location>
        <begin position="495"/>
        <end position="518"/>
    </location>
</feature>
<dbReference type="RefSeq" id="WP_154483340.1">
    <property type="nucleotide sequence ID" value="NZ_VULR01000004.1"/>
</dbReference>